<accession>A0A1G2DXB8</accession>
<keyword evidence="2" id="KW-0804">Transcription</keyword>
<evidence type="ECO:0000313" key="5">
    <source>
        <dbReference type="Proteomes" id="UP000178893"/>
    </source>
</evidence>
<dbReference type="Proteomes" id="UP000178893">
    <property type="component" value="Unassembled WGS sequence"/>
</dbReference>
<name>A0A1G2DXB8_9BACT</name>
<dbReference type="InterPro" id="IPR036388">
    <property type="entry name" value="WH-like_DNA-bd_sf"/>
</dbReference>
<dbReference type="EMBL" id="MHLW01000010">
    <property type="protein sequence ID" value="OGZ18206.1"/>
    <property type="molecule type" value="Genomic_DNA"/>
</dbReference>
<comment type="caution">
    <text evidence="4">The sequence shown here is derived from an EMBL/GenBank/DDBJ whole genome shotgun (WGS) entry which is preliminary data.</text>
</comment>
<reference evidence="4 5" key="1">
    <citation type="journal article" date="2016" name="Nat. Commun.">
        <title>Thousands of microbial genomes shed light on interconnected biogeochemical processes in an aquifer system.</title>
        <authorList>
            <person name="Anantharaman K."/>
            <person name="Brown C.T."/>
            <person name="Hug L.A."/>
            <person name="Sharon I."/>
            <person name="Castelle C.J."/>
            <person name="Probst A.J."/>
            <person name="Thomas B.C."/>
            <person name="Singh A."/>
            <person name="Wilkins M.J."/>
            <person name="Karaoz U."/>
            <person name="Brodie E.L."/>
            <person name="Williams K.H."/>
            <person name="Hubbard S.S."/>
            <person name="Banfield J.F."/>
        </authorList>
    </citation>
    <scope>NUCLEOTIDE SEQUENCE [LARGE SCALE GENOMIC DNA]</scope>
</reference>
<evidence type="ECO:0000256" key="2">
    <source>
        <dbReference type="ARBA" id="ARBA00023163"/>
    </source>
</evidence>
<sequence length="189" mass="22617">MNKIDIIELTDKLYKLTLLFPKKEPLRYKIREVGDRILENIVSLEVFQNQSSAKRSDLLIFEIEKDMEIIISFFEVVKWQNWVSYFDVLEIKEKYGKIKIDLLGRVENFEPEQNKPLEIARPKDKNLDSRKEKILTILEKKEKIQVWELSKILPQVSKRTLRRDFDFLLKKGLIKRIGQGNNTFYSLIR</sequence>
<dbReference type="AlphaFoldDB" id="A0A1G2DXB8"/>
<organism evidence="4 5">
    <name type="scientific">Candidatus Nealsonbacteria bacterium RBG_13_37_56</name>
    <dbReference type="NCBI Taxonomy" id="1801661"/>
    <lineage>
        <taxon>Bacteria</taxon>
        <taxon>Candidatus Nealsoniibacteriota</taxon>
    </lineage>
</organism>
<dbReference type="InterPro" id="IPR001034">
    <property type="entry name" value="DeoR_HTH"/>
</dbReference>
<dbReference type="SUPFAM" id="SSF46785">
    <property type="entry name" value="Winged helix' DNA-binding domain"/>
    <property type="match status" value="1"/>
</dbReference>
<evidence type="ECO:0000259" key="3">
    <source>
        <dbReference type="SMART" id="SM00420"/>
    </source>
</evidence>
<keyword evidence="1" id="KW-0805">Transcription regulation</keyword>
<proteinExistence type="predicted"/>
<feature type="domain" description="HTH deoR-type" evidence="3">
    <location>
        <begin position="130"/>
        <end position="183"/>
    </location>
</feature>
<dbReference type="Pfam" id="PF08220">
    <property type="entry name" value="HTH_DeoR"/>
    <property type="match status" value="1"/>
</dbReference>
<dbReference type="SMART" id="SM00420">
    <property type="entry name" value="HTH_DEOR"/>
    <property type="match status" value="1"/>
</dbReference>
<evidence type="ECO:0000256" key="1">
    <source>
        <dbReference type="ARBA" id="ARBA00023015"/>
    </source>
</evidence>
<protein>
    <recommendedName>
        <fullName evidence="3">HTH deoR-type domain-containing protein</fullName>
    </recommendedName>
</protein>
<dbReference type="InterPro" id="IPR036390">
    <property type="entry name" value="WH_DNA-bd_sf"/>
</dbReference>
<gene>
    <name evidence="4" type="ORF">A2V72_02200</name>
</gene>
<dbReference type="GO" id="GO:0003700">
    <property type="term" value="F:DNA-binding transcription factor activity"/>
    <property type="evidence" value="ECO:0007669"/>
    <property type="project" value="InterPro"/>
</dbReference>
<dbReference type="Gene3D" id="1.10.10.10">
    <property type="entry name" value="Winged helix-like DNA-binding domain superfamily/Winged helix DNA-binding domain"/>
    <property type="match status" value="1"/>
</dbReference>
<evidence type="ECO:0000313" key="4">
    <source>
        <dbReference type="EMBL" id="OGZ18206.1"/>
    </source>
</evidence>